<keyword evidence="4" id="KW-1185">Reference proteome</keyword>
<organism evidence="3 4">
    <name type="scientific">Tritrichomonas musculus</name>
    <dbReference type="NCBI Taxonomy" id="1915356"/>
    <lineage>
        <taxon>Eukaryota</taxon>
        <taxon>Metamonada</taxon>
        <taxon>Parabasalia</taxon>
        <taxon>Tritrichomonadida</taxon>
        <taxon>Tritrichomonadidae</taxon>
        <taxon>Tritrichomonas</taxon>
    </lineage>
</organism>
<protein>
    <submittedName>
        <fullName evidence="3">Uncharacterized protein</fullName>
    </submittedName>
</protein>
<accession>A0ABR2KA89</accession>
<sequence length="1719" mass="198098">MSNDCIELHKIHAKISKLRKWQADALSLPTFSPSVSEQFSKILEKIRIIDEQNKFSITHNRQFVDNVIKFIPELVELSHQNFLQTAIIDLHTQLSSIYTQSLKLSELASAVTTSRGKVISQLKQIMTRSFMISYHKVSTTVFTTIQQMLVTVTNDLAKLGSGPWKELLPQFPTLIQQINDVDGLLKHLMAAHAFIFTAESLQNSLRRVQQKNPEIELPLRSHRIYIEPPKPSLIDITDPSSLVSNISHVDEILEQVKKNPDKIKEFIPKLESSLRHDFKFMSPSVLIQDVLTVTFTIHPPIDLKSKLFTKTFYLFKDLTASIQSLCQLPTFIYSKSEIANFEDAINNVEKTVDSIAKARKKPSGWTADKTKLMIKKFEDYILLCKNVIKAAETVDQINSQIEPHRISLDLSKFRLRAVESRFTIANYPDQPKVRYSTVIRALNLISEDLLNLESKNYIFRNPKLPMKEIHAVSFKKSFDLIQQITEKLESDIFRFSLSQFNEFPVSKSGVTILSIFAEMQQMLEYNIIYMHKVPIEALNFRLLTMCLFEQGFPLSTNDSIDEVLNTMEILYDSYVMFSKLEDVGAVSVNNSAQFCFITTMCDELADYKKEVFTPYRDFFQSVNLFDIDIDSILQQVASLKQETMKVLENWSCNSIVSKFTQYTKTIYTCSTQLKKVPPQVEPLLTKLLTQLSSWLGNLSRTLPKPTNLREMQIRMNVLHQMFTSFLENNPEMKKQIPFEQLTEVINLFKDLRGIFTIKTRLKHLLGFLERIQINPDELFSSIESMSSSNELEMNKENNEKSSFNDNQETLNEQDESIRFHFTQDEMKMWEPFSQSILKAPFCSKKKECLVKYLSPKLIYTHFKDLVSKYCEMWRLETGFSQEIEQCFLPMLSQEVELSINGLSNFFTSNNSKYISFKDKMATHIEQHLDTIIKALTEFAPAPRGRGFQRELPPAHPNAPEIADVIKGLQSLTQNITDTDFLWYPELIRLYHQLNPLLGEMNISSDGSHPSSMFRRLCRKAYLCFLVTRCFQIFSSNVIPYEPDLESLRCLIADFMEDPTLANDNTAIMRHQIEKIMNSDIGCDTFVFESSMNFLRKACSLINLKSIVDLIEADFFSFDEFFTKLPTTVSSLSTLMSSSLFEAAEAAKKQLFVLVCDNYEDSIAIKCVMTLQAFIGEISKAPFEVDKSSISNSIKACRILQSLSDVSTTFDCLDVFTPKKNDENLMNGSWVLRVRILLIAFEKRLETLMNLSDNQFISLFKLFRPVMKAIDKVPNNFGFVDASQPAFEELRASWKNLVENFQPINLIPQWLRFKQISKSIPSVFQGSASNPDIQALSQKAQKFDVTHDPDYLIQLKLIFKFLEKQMKRYILNSEFIVFPFCELQDILTILLKFNEICLLIPEVTDRINSMKIGEPITSPKLFIINDVTSFDNEEEGSNGNNEEEEEEIINLQLSFEDQIQLCQMIDTISDANSINKEKLAQLPFIEHQVNCLEPFIERSIIRNESLKAINEYLSEPIKLIKAKMSDEGKSQTKMDEVIELNKLKAQEKVEKDQCESAQLYFENLNKSCAEAGISLEKQISARRLKRFERDCLHENLQIDKIEATLNKISYDEKMKLESREKLKLLSKPLFIDNDENRNFPLKASSKEMNNKTELIEPVFVNCDDINELNKSMKKKSEVICKAVAGDAENENKSVEELIQMKEDLEKNNEKLINSLKNIIV</sequence>
<name>A0ABR2KA89_9EUKA</name>
<evidence type="ECO:0000256" key="1">
    <source>
        <dbReference type="SAM" id="Coils"/>
    </source>
</evidence>
<feature type="coiled-coil region" evidence="1">
    <location>
        <begin position="1683"/>
        <end position="1713"/>
    </location>
</feature>
<evidence type="ECO:0000313" key="4">
    <source>
        <dbReference type="Proteomes" id="UP001470230"/>
    </source>
</evidence>
<proteinExistence type="predicted"/>
<feature type="region of interest" description="Disordered" evidence="2">
    <location>
        <begin position="789"/>
        <end position="808"/>
    </location>
</feature>
<evidence type="ECO:0000256" key="2">
    <source>
        <dbReference type="SAM" id="MobiDB-lite"/>
    </source>
</evidence>
<keyword evidence="1" id="KW-0175">Coiled coil</keyword>
<reference evidence="3 4" key="1">
    <citation type="submission" date="2024-04" db="EMBL/GenBank/DDBJ databases">
        <title>Tritrichomonas musculus Genome.</title>
        <authorList>
            <person name="Alves-Ferreira E."/>
            <person name="Grigg M."/>
            <person name="Lorenzi H."/>
            <person name="Galac M."/>
        </authorList>
    </citation>
    <scope>NUCLEOTIDE SEQUENCE [LARGE SCALE GENOMIC DNA]</scope>
    <source>
        <strain evidence="3 4">EAF2021</strain>
    </source>
</reference>
<dbReference type="EMBL" id="JAPFFF010000006">
    <property type="protein sequence ID" value="KAK8888026.1"/>
    <property type="molecule type" value="Genomic_DNA"/>
</dbReference>
<gene>
    <name evidence="3" type="ORF">M9Y10_039086</name>
</gene>
<evidence type="ECO:0000313" key="3">
    <source>
        <dbReference type="EMBL" id="KAK8888026.1"/>
    </source>
</evidence>
<dbReference type="Proteomes" id="UP001470230">
    <property type="component" value="Unassembled WGS sequence"/>
</dbReference>
<comment type="caution">
    <text evidence="3">The sequence shown here is derived from an EMBL/GenBank/DDBJ whole genome shotgun (WGS) entry which is preliminary data.</text>
</comment>